<feature type="domain" description="Gfo/Idh/MocA-like oxidoreductase N-terminal" evidence="1">
    <location>
        <begin position="15"/>
        <end position="134"/>
    </location>
</feature>
<evidence type="ECO:0000313" key="3">
    <source>
        <dbReference type="EMBL" id="TNJ67494.1"/>
    </source>
</evidence>
<dbReference type="RefSeq" id="WP_139600782.1">
    <property type="nucleotide sequence ID" value="NZ_VDCQ01000004.1"/>
</dbReference>
<organism evidence="3 4">
    <name type="scientific">Paenibacillus hemerocallicola</name>
    <dbReference type="NCBI Taxonomy" id="1172614"/>
    <lineage>
        <taxon>Bacteria</taxon>
        <taxon>Bacillati</taxon>
        <taxon>Bacillota</taxon>
        <taxon>Bacilli</taxon>
        <taxon>Bacillales</taxon>
        <taxon>Paenibacillaceae</taxon>
        <taxon>Paenibacillus</taxon>
    </lineage>
</organism>
<dbReference type="SUPFAM" id="SSF55347">
    <property type="entry name" value="Glyceraldehyde-3-phosphate dehydrogenase-like, C-terminal domain"/>
    <property type="match status" value="1"/>
</dbReference>
<comment type="caution">
    <text evidence="3">The sequence shown here is derived from an EMBL/GenBank/DDBJ whole genome shotgun (WGS) entry which is preliminary data.</text>
</comment>
<sequence>MTAVSPSKSGPVTAIIVGAGHRAIIYASYAKRHPDELQIVGIVDPDPTRRRRTADMFGLTDEASYVDVEELISRSGKIADTAINGTMDAQHVPTSLPLLDAGYDVLLEKPIGTGQSEVLELLASARRNGRKVMICHVLRYAPFYAEVRRRVAAGEIGDIMSLQTAENVSYHHMAMGFVRGKWRSKETGGSSMLMSKCCHDLDLLAWMKGGIAPTTVSSFGGRSYFRAEKAPLGAGERCLDCAIEESCNYSAKKHYLEQKLWAPYLWPDYHLGVVPSMEERIESLRTDNPYGRCVWKCDNDVVDHQSVVVEFEDGSTASHNMTGGTSKPCRSIHLIGTFGEIQGVMEDGYFVVRRPDPRAGHEYTEERIELNVSKDMHGGGDLRLVEDFVRVVRGEKPSISSTALEESIYGHLIGFAADRSMESRKLVALETL</sequence>
<dbReference type="Gene3D" id="3.40.50.720">
    <property type="entry name" value="NAD(P)-binding Rossmann-like Domain"/>
    <property type="match status" value="1"/>
</dbReference>
<keyword evidence="4" id="KW-1185">Reference proteome</keyword>
<dbReference type="Gene3D" id="3.30.360.10">
    <property type="entry name" value="Dihydrodipicolinate Reductase, domain 2"/>
    <property type="match status" value="1"/>
</dbReference>
<dbReference type="AlphaFoldDB" id="A0A5C4TEE5"/>
<dbReference type="SUPFAM" id="SSF51735">
    <property type="entry name" value="NAD(P)-binding Rossmann-fold domains"/>
    <property type="match status" value="1"/>
</dbReference>
<dbReference type="Pfam" id="PF22725">
    <property type="entry name" value="GFO_IDH_MocA_C3"/>
    <property type="match status" value="1"/>
</dbReference>
<gene>
    <name evidence="3" type="ORF">FE784_03675</name>
</gene>
<dbReference type="InterPro" id="IPR000683">
    <property type="entry name" value="Gfo/Idh/MocA-like_OxRdtase_N"/>
</dbReference>
<dbReference type="OrthoDB" id="9781031at2"/>
<dbReference type="Proteomes" id="UP000307943">
    <property type="component" value="Unassembled WGS sequence"/>
</dbReference>
<dbReference type="PANTHER" id="PTHR43377:SF2">
    <property type="entry name" value="BINDING ROSSMANN FOLD OXIDOREDUCTASE, PUTATIVE (AFU_ORTHOLOGUE AFUA_4G00560)-RELATED"/>
    <property type="match status" value="1"/>
</dbReference>
<dbReference type="InterPro" id="IPR055170">
    <property type="entry name" value="GFO_IDH_MocA-like_dom"/>
</dbReference>
<proteinExistence type="predicted"/>
<feature type="domain" description="GFO/IDH/MocA-like oxidoreductase" evidence="2">
    <location>
        <begin position="144"/>
        <end position="223"/>
    </location>
</feature>
<name>A0A5C4TEE5_9BACL</name>
<evidence type="ECO:0000259" key="1">
    <source>
        <dbReference type="Pfam" id="PF01408"/>
    </source>
</evidence>
<dbReference type="InterPro" id="IPR036291">
    <property type="entry name" value="NAD(P)-bd_dom_sf"/>
</dbReference>
<dbReference type="Pfam" id="PF01408">
    <property type="entry name" value="GFO_IDH_MocA"/>
    <property type="match status" value="1"/>
</dbReference>
<dbReference type="EMBL" id="VDCQ01000004">
    <property type="protein sequence ID" value="TNJ67494.1"/>
    <property type="molecule type" value="Genomic_DNA"/>
</dbReference>
<dbReference type="PANTHER" id="PTHR43377">
    <property type="entry name" value="BILIVERDIN REDUCTASE A"/>
    <property type="match status" value="1"/>
</dbReference>
<dbReference type="GO" id="GO:0000166">
    <property type="term" value="F:nucleotide binding"/>
    <property type="evidence" value="ECO:0007669"/>
    <property type="project" value="InterPro"/>
</dbReference>
<evidence type="ECO:0000259" key="2">
    <source>
        <dbReference type="Pfam" id="PF22725"/>
    </source>
</evidence>
<reference evidence="3 4" key="1">
    <citation type="submission" date="2019-05" db="EMBL/GenBank/DDBJ databases">
        <title>We sequenced the genome of Paenibacillus hemerocallicola KCTC 33185 for further insight into its adaptation and study the phylogeny of Paenibacillus.</title>
        <authorList>
            <person name="Narsing Rao M.P."/>
        </authorList>
    </citation>
    <scope>NUCLEOTIDE SEQUENCE [LARGE SCALE GENOMIC DNA]</scope>
    <source>
        <strain evidence="3 4">KCTC 33185</strain>
    </source>
</reference>
<accession>A0A5C4TEE5</accession>
<dbReference type="InterPro" id="IPR051450">
    <property type="entry name" value="Gfo/Idh/MocA_Oxidoreductases"/>
</dbReference>
<protein>
    <submittedName>
        <fullName evidence="3">Gfo/Idh/MocA family oxidoreductase</fullName>
    </submittedName>
</protein>
<evidence type="ECO:0000313" key="4">
    <source>
        <dbReference type="Proteomes" id="UP000307943"/>
    </source>
</evidence>